<evidence type="ECO:0000313" key="2">
    <source>
        <dbReference type="EMBL" id="VBB11896.1"/>
    </source>
</evidence>
<reference evidence="2 3" key="1">
    <citation type="submission" date="2017-11" db="EMBL/GenBank/DDBJ databases">
        <authorList>
            <person name="Seth-Smith MB H."/>
        </authorList>
    </citation>
    <scope>NUCLEOTIDE SEQUENCE [LARGE SCALE GENOMIC DNA]</scope>
    <source>
        <strain evidence="2">E</strain>
    </source>
</reference>
<dbReference type="Proteomes" id="UP000268684">
    <property type="component" value="Chromosome I"/>
</dbReference>
<dbReference type="RefSeq" id="WP_122167583.1">
    <property type="nucleotide sequence ID" value="NZ_LR025742.1"/>
</dbReference>
<evidence type="ECO:0000256" key="1">
    <source>
        <dbReference type="SAM" id="Phobius"/>
    </source>
</evidence>
<proteinExistence type="predicted"/>
<evidence type="ECO:0000313" key="3">
    <source>
        <dbReference type="Proteomes" id="UP000268684"/>
    </source>
</evidence>
<keyword evidence="3" id="KW-1185">Reference proteome</keyword>
<accession>A0AAJ5T407</accession>
<protein>
    <submittedName>
        <fullName evidence="2">Uncharacterized protein</fullName>
    </submittedName>
</protein>
<gene>
    <name evidence="2" type="ORF">BSTAB16_2042</name>
</gene>
<sequence>MRVRRILVGAVLLVVLALVVAFNVVNVSEAYGDGPPYYARTVNMDKWSDPLPVLGAVDGLMLVAIGAYAYWLRRRGGPAR</sequence>
<feature type="transmembrane region" description="Helical" evidence="1">
    <location>
        <begin position="54"/>
        <end position="72"/>
    </location>
</feature>
<keyword evidence="1" id="KW-1133">Transmembrane helix</keyword>
<name>A0AAJ5T407_9BURK</name>
<dbReference type="AlphaFoldDB" id="A0AAJ5T407"/>
<organism evidence="2 3">
    <name type="scientific">Burkholderia stabilis</name>
    <dbReference type="NCBI Taxonomy" id="95485"/>
    <lineage>
        <taxon>Bacteria</taxon>
        <taxon>Pseudomonadati</taxon>
        <taxon>Pseudomonadota</taxon>
        <taxon>Betaproteobacteria</taxon>
        <taxon>Burkholderiales</taxon>
        <taxon>Burkholderiaceae</taxon>
        <taxon>Burkholderia</taxon>
        <taxon>Burkholderia cepacia complex</taxon>
    </lineage>
</organism>
<dbReference type="GeneID" id="71054507"/>
<dbReference type="EMBL" id="LR025742">
    <property type="protein sequence ID" value="VBB11896.1"/>
    <property type="molecule type" value="Genomic_DNA"/>
</dbReference>
<keyword evidence="1" id="KW-0812">Transmembrane</keyword>
<keyword evidence="1" id="KW-0472">Membrane</keyword>